<dbReference type="HOGENOM" id="CLU_3404279_0_0_5"/>
<comment type="caution">
    <text evidence="2">The sequence shown here is derived from an EMBL/GenBank/DDBJ whole genome shotgun (WGS) entry which is preliminary data.</text>
</comment>
<proteinExistence type="predicted"/>
<dbReference type="EMBL" id="AAMT01000008">
    <property type="protein sequence ID" value="EAQ12483.1"/>
    <property type="molecule type" value="Genomic_DNA"/>
</dbReference>
<accession>A3VGS8</accession>
<evidence type="ECO:0000313" key="3">
    <source>
        <dbReference type="Proteomes" id="UP000002931"/>
    </source>
</evidence>
<name>A3VGS8_9RHOB</name>
<reference evidence="2 3" key="1">
    <citation type="journal article" date="2010" name="J. Bacteriol.">
        <title>Genome sequences of Pelagibaca bermudensis HTCC2601T and Maritimibacter alkaliphilus HTCC2654T, the type strains of two marine Roseobacter genera.</title>
        <authorList>
            <person name="Thrash J.C."/>
            <person name="Cho J.C."/>
            <person name="Ferriera S."/>
            <person name="Johnson J."/>
            <person name="Vergin K.L."/>
            <person name="Giovannoni S.J."/>
        </authorList>
    </citation>
    <scope>NUCLEOTIDE SEQUENCE [LARGE SCALE GENOMIC DNA]</scope>
    <source>
        <strain evidence="2 3">HTCC2654</strain>
    </source>
</reference>
<keyword evidence="3" id="KW-1185">Reference proteome</keyword>
<dbReference type="Proteomes" id="UP000002931">
    <property type="component" value="Unassembled WGS sequence"/>
</dbReference>
<evidence type="ECO:0000313" key="2">
    <source>
        <dbReference type="EMBL" id="EAQ12483.1"/>
    </source>
</evidence>
<sequence>MIRNSASHSRPVSTRSASSRKTFSRIGRPS</sequence>
<evidence type="ECO:0000256" key="1">
    <source>
        <dbReference type="SAM" id="MobiDB-lite"/>
    </source>
</evidence>
<organism evidence="2 3">
    <name type="scientific">Maritimibacter alkaliphilus HTCC2654</name>
    <dbReference type="NCBI Taxonomy" id="314271"/>
    <lineage>
        <taxon>Bacteria</taxon>
        <taxon>Pseudomonadati</taxon>
        <taxon>Pseudomonadota</taxon>
        <taxon>Alphaproteobacteria</taxon>
        <taxon>Rhodobacterales</taxon>
        <taxon>Roseobacteraceae</taxon>
        <taxon>Maritimibacter</taxon>
    </lineage>
</organism>
<dbReference type="AlphaFoldDB" id="A3VGS8"/>
<feature type="compositionally biased region" description="Polar residues" evidence="1">
    <location>
        <begin position="1"/>
        <end position="21"/>
    </location>
</feature>
<gene>
    <name evidence="2" type="ORF">RB2654_14395</name>
</gene>
<feature type="region of interest" description="Disordered" evidence="1">
    <location>
        <begin position="1"/>
        <end position="30"/>
    </location>
</feature>
<protein>
    <submittedName>
        <fullName evidence="2">Uncharacterized protein</fullName>
    </submittedName>
</protein>